<dbReference type="InterPro" id="IPR041698">
    <property type="entry name" value="Methyltransf_25"/>
</dbReference>
<dbReference type="RefSeq" id="WP_345454331.1">
    <property type="nucleotide sequence ID" value="NZ_BAABKG010000001.1"/>
</dbReference>
<dbReference type="Proteomes" id="UP001500221">
    <property type="component" value="Unassembled WGS sequence"/>
</dbReference>
<keyword evidence="2" id="KW-0489">Methyltransferase</keyword>
<evidence type="ECO:0000259" key="1">
    <source>
        <dbReference type="Pfam" id="PF13649"/>
    </source>
</evidence>
<keyword evidence="2" id="KW-0808">Transferase</keyword>
<evidence type="ECO:0000313" key="2">
    <source>
        <dbReference type="EMBL" id="GAA5142368.1"/>
    </source>
</evidence>
<keyword evidence="3" id="KW-1185">Reference proteome</keyword>
<protein>
    <submittedName>
        <fullName evidence="2">Class I SAM-dependent methyltransferase</fullName>
    </submittedName>
</protein>
<dbReference type="Pfam" id="PF13649">
    <property type="entry name" value="Methyltransf_25"/>
    <property type="match status" value="1"/>
</dbReference>
<gene>
    <name evidence="2" type="ORF">GCM10023340_05720</name>
</gene>
<sequence length="257" mass="27876">MTLTADQARDWLHRWDAQQEHYIPDREDRFAVIADVVETAVTTLPADRPVTIVDLGAGPGSLSARLLDRLPGSRVVAMDADALLLGLARAAYDGLTVVERDLREAGWLDAVAAAAGGEGTVDAVVSTTALHWLTRPELAEVYRGAARLLRPGGLLVNGDHLDESEPTLAALTAHVRDRRRARQGVLEHEDWQTWWDAVAAAPELAPLAAERGPRPIEHHVDDVPTAADHRALLLEAGFAEAGTVWQYGDDRVLVGVR</sequence>
<comment type="caution">
    <text evidence="2">The sequence shown here is derived from an EMBL/GenBank/DDBJ whole genome shotgun (WGS) entry which is preliminary data.</text>
</comment>
<dbReference type="EMBL" id="BAABKG010000001">
    <property type="protein sequence ID" value="GAA5142368.1"/>
    <property type="molecule type" value="Genomic_DNA"/>
</dbReference>
<feature type="domain" description="Methyltransferase" evidence="1">
    <location>
        <begin position="52"/>
        <end position="153"/>
    </location>
</feature>
<proteinExistence type="predicted"/>
<dbReference type="GO" id="GO:0032259">
    <property type="term" value="P:methylation"/>
    <property type="evidence" value="ECO:0007669"/>
    <property type="project" value="UniProtKB-KW"/>
</dbReference>
<dbReference type="GO" id="GO:0008168">
    <property type="term" value="F:methyltransferase activity"/>
    <property type="evidence" value="ECO:0007669"/>
    <property type="project" value="UniProtKB-KW"/>
</dbReference>
<dbReference type="Gene3D" id="3.40.50.150">
    <property type="entry name" value="Vaccinia Virus protein VP39"/>
    <property type="match status" value="1"/>
</dbReference>
<evidence type="ECO:0000313" key="3">
    <source>
        <dbReference type="Proteomes" id="UP001500221"/>
    </source>
</evidence>
<accession>A0ABP9P8J6</accession>
<dbReference type="PANTHER" id="PTHR43591">
    <property type="entry name" value="METHYLTRANSFERASE"/>
    <property type="match status" value="1"/>
</dbReference>
<dbReference type="CDD" id="cd02440">
    <property type="entry name" value="AdoMet_MTases"/>
    <property type="match status" value="1"/>
</dbReference>
<dbReference type="InterPro" id="IPR029063">
    <property type="entry name" value="SAM-dependent_MTases_sf"/>
</dbReference>
<dbReference type="SUPFAM" id="SSF53335">
    <property type="entry name" value="S-adenosyl-L-methionine-dependent methyltransferases"/>
    <property type="match status" value="1"/>
</dbReference>
<organism evidence="2 3">
    <name type="scientific">Nocardioides marinquilinus</name>
    <dbReference type="NCBI Taxonomy" id="1210400"/>
    <lineage>
        <taxon>Bacteria</taxon>
        <taxon>Bacillati</taxon>
        <taxon>Actinomycetota</taxon>
        <taxon>Actinomycetes</taxon>
        <taxon>Propionibacteriales</taxon>
        <taxon>Nocardioidaceae</taxon>
        <taxon>Nocardioides</taxon>
    </lineage>
</organism>
<name>A0ABP9P8J6_9ACTN</name>
<reference evidence="3" key="1">
    <citation type="journal article" date="2019" name="Int. J. Syst. Evol. Microbiol.">
        <title>The Global Catalogue of Microorganisms (GCM) 10K type strain sequencing project: providing services to taxonomists for standard genome sequencing and annotation.</title>
        <authorList>
            <consortium name="The Broad Institute Genomics Platform"/>
            <consortium name="The Broad Institute Genome Sequencing Center for Infectious Disease"/>
            <person name="Wu L."/>
            <person name="Ma J."/>
        </authorList>
    </citation>
    <scope>NUCLEOTIDE SEQUENCE [LARGE SCALE GENOMIC DNA]</scope>
    <source>
        <strain evidence="3">JCM 18459</strain>
    </source>
</reference>